<dbReference type="Pfam" id="PF00443">
    <property type="entry name" value="UCH"/>
    <property type="match status" value="1"/>
</dbReference>
<evidence type="ECO:0000313" key="4">
    <source>
        <dbReference type="Proteomes" id="UP000193920"/>
    </source>
</evidence>
<feature type="compositionally biased region" description="Basic and acidic residues" evidence="1">
    <location>
        <begin position="1"/>
        <end position="14"/>
    </location>
</feature>
<dbReference type="EMBL" id="MCOG01000028">
    <property type="protein sequence ID" value="ORY74674.1"/>
    <property type="molecule type" value="Genomic_DNA"/>
</dbReference>
<dbReference type="InterPro" id="IPR028889">
    <property type="entry name" value="USP"/>
</dbReference>
<feature type="compositionally biased region" description="Acidic residues" evidence="1">
    <location>
        <begin position="151"/>
        <end position="161"/>
    </location>
</feature>
<dbReference type="OrthoDB" id="2130834at2759"/>
<feature type="compositionally biased region" description="Polar residues" evidence="1">
    <location>
        <begin position="193"/>
        <end position="206"/>
    </location>
</feature>
<accession>A0A1Y2ETP4</accession>
<dbReference type="InterPro" id="IPR038765">
    <property type="entry name" value="Papain-like_cys_pep_sf"/>
</dbReference>
<dbReference type="PROSITE" id="PS50235">
    <property type="entry name" value="USP_3"/>
    <property type="match status" value="1"/>
</dbReference>
<dbReference type="SUPFAM" id="SSF54001">
    <property type="entry name" value="Cysteine proteinases"/>
    <property type="match status" value="1"/>
</dbReference>
<name>A0A1Y2ETP4_9FUNG</name>
<feature type="region of interest" description="Disordered" evidence="1">
    <location>
        <begin position="1"/>
        <end position="26"/>
    </location>
</feature>
<dbReference type="InterPro" id="IPR001394">
    <property type="entry name" value="Peptidase_C19_UCH"/>
</dbReference>
<keyword evidence="4" id="KW-1185">Reference proteome</keyword>
<gene>
    <name evidence="3" type="ORF">LY90DRAFT_666149</name>
</gene>
<feature type="compositionally biased region" description="Low complexity" evidence="1">
    <location>
        <begin position="183"/>
        <end position="192"/>
    </location>
</feature>
<feature type="domain" description="USP" evidence="2">
    <location>
        <begin position="226"/>
        <end position="655"/>
    </location>
</feature>
<dbReference type="Gene3D" id="3.90.70.10">
    <property type="entry name" value="Cysteine proteinases"/>
    <property type="match status" value="1"/>
</dbReference>
<proteinExistence type="predicted"/>
<evidence type="ECO:0000313" key="3">
    <source>
        <dbReference type="EMBL" id="ORY74674.1"/>
    </source>
</evidence>
<dbReference type="Proteomes" id="UP000193920">
    <property type="component" value="Unassembled WGS sequence"/>
</dbReference>
<sequence length="660" mass="76111">MKLSKIYKDLKGRDNNSNNNNNQLNVKSMNYNEPEVYQHSNFTSDNTSIKVPEIIVSPPSPSPFPQVSTSHEHLASGNGNSGFSQHFSPSNNINNVPSTGINNIPLLDLNDIPEVCEHEYDDVDILILESVFNTRNDYIRPIDSVYMNRVDEEEDEDEDEPMEIRTRDIDLSQIDDDDDDKTNTNNENNNNKQPISTSQKADSINSTSNKHENMYQLIFTKNKQTPMIPNDLEDSRCCWITSTLQVLCNLPGVETDFPRYNCMLNDAQRELYKILQIIQSDDDTLKEIIKINENDPKLLANLNNNSSSCTVNPTTLIKTLFSSIQDPFIDYFSGIIQTSYKTSSGLCVADNMNRVNYSSEFARVLLDKVLVGTRLRSRCQATILCRDMCGLCKKKSQKSVMKYCRFFPLLLTKELKANNNYEISFIDIMREELNHLPVFIDESEDNEENQNREHTMGIDTSSKNQENEIPFITLNNNDTNIFKNQKSNNDEEIILSDYIFPTIFSNQKTDFNCNCKSCIDSDGVHRHIIRYTSFVHLPEILVFSIVRDGTSTMEMTFNPIRRERCMKRSLNRPIRIPMEIDMGAHVHPEYRNESTSTFYKLHGFVTQKDGRYIAYTHISNNFQWYKIDDSKIIPIDLLVGSFPTEGVSLLFYVLQFKKHY</sequence>
<evidence type="ECO:0000256" key="1">
    <source>
        <dbReference type="SAM" id="MobiDB-lite"/>
    </source>
</evidence>
<feature type="compositionally biased region" description="Low complexity" evidence="1">
    <location>
        <begin position="15"/>
        <end position="25"/>
    </location>
</feature>
<protein>
    <recommendedName>
        <fullName evidence="2">USP domain-containing protein</fullName>
    </recommendedName>
</protein>
<dbReference type="GO" id="GO:0004843">
    <property type="term" value="F:cysteine-type deubiquitinase activity"/>
    <property type="evidence" value="ECO:0007669"/>
    <property type="project" value="InterPro"/>
</dbReference>
<feature type="region of interest" description="Disordered" evidence="1">
    <location>
        <begin position="149"/>
        <end position="206"/>
    </location>
</feature>
<reference evidence="3 4" key="1">
    <citation type="submission" date="2016-08" db="EMBL/GenBank/DDBJ databases">
        <title>A Parts List for Fungal Cellulosomes Revealed by Comparative Genomics.</title>
        <authorList>
            <consortium name="DOE Joint Genome Institute"/>
            <person name="Haitjema C.H."/>
            <person name="Gilmore S.P."/>
            <person name="Henske J.K."/>
            <person name="Solomon K.V."/>
            <person name="De Groot R."/>
            <person name="Kuo A."/>
            <person name="Mondo S.J."/>
            <person name="Salamov A.A."/>
            <person name="Labutti K."/>
            <person name="Zhao Z."/>
            <person name="Chiniquy J."/>
            <person name="Barry K."/>
            <person name="Brewer H.M."/>
            <person name="Purvine S.O."/>
            <person name="Wright A.T."/>
            <person name="Boxma B."/>
            <person name="Van Alen T."/>
            <person name="Hackstein J.H."/>
            <person name="Baker S.E."/>
            <person name="Grigoriev I.V."/>
            <person name="O'Malley M.A."/>
        </authorList>
    </citation>
    <scope>NUCLEOTIDE SEQUENCE [LARGE SCALE GENOMIC DNA]</scope>
    <source>
        <strain evidence="3 4">G1</strain>
    </source>
</reference>
<organism evidence="3 4">
    <name type="scientific">Neocallimastix californiae</name>
    <dbReference type="NCBI Taxonomy" id="1754190"/>
    <lineage>
        <taxon>Eukaryota</taxon>
        <taxon>Fungi</taxon>
        <taxon>Fungi incertae sedis</taxon>
        <taxon>Chytridiomycota</taxon>
        <taxon>Chytridiomycota incertae sedis</taxon>
        <taxon>Neocallimastigomycetes</taxon>
        <taxon>Neocallimastigales</taxon>
        <taxon>Neocallimastigaceae</taxon>
        <taxon>Neocallimastix</taxon>
    </lineage>
</organism>
<comment type="caution">
    <text evidence="3">The sequence shown here is derived from an EMBL/GenBank/DDBJ whole genome shotgun (WGS) entry which is preliminary data.</text>
</comment>
<dbReference type="GO" id="GO:0016579">
    <property type="term" value="P:protein deubiquitination"/>
    <property type="evidence" value="ECO:0007669"/>
    <property type="project" value="InterPro"/>
</dbReference>
<dbReference type="CDD" id="cd02257">
    <property type="entry name" value="Peptidase_C19"/>
    <property type="match status" value="1"/>
</dbReference>
<evidence type="ECO:0000259" key="2">
    <source>
        <dbReference type="PROSITE" id="PS50235"/>
    </source>
</evidence>
<dbReference type="AlphaFoldDB" id="A0A1Y2ETP4"/>